<evidence type="ECO:0000313" key="1">
    <source>
        <dbReference type="EMBL" id="CDI02205.1"/>
    </source>
</evidence>
<sequence length="39" mass="4541">MVKLLGILVDGYFLENSAWSYFFCSTYRSNKGSFINKIK</sequence>
<reference evidence="1" key="2">
    <citation type="submission" date="2014-03" db="EMBL/GenBank/DDBJ databases">
        <title>Candidatus Competibacter-lineage genomes retrieved from metagenomes reveal functional metabolic diversity.</title>
        <authorList>
            <person name="McIlroy S.J."/>
            <person name="Albertsen M."/>
            <person name="Andresen E.K."/>
            <person name="Saunders A.M."/>
            <person name="Kristiansen R."/>
            <person name="Stokholm-Bjerregaard M."/>
            <person name="Nielsen K.L."/>
            <person name="Nielsen P.H."/>
        </authorList>
    </citation>
    <scope>NUCLEOTIDE SEQUENCE</scope>
    <source>
        <strain evidence="1">Run_A_D11</strain>
    </source>
</reference>
<gene>
    <name evidence="1" type="ORF">BN873_260061</name>
</gene>
<organism evidence="1 2">
    <name type="scientific">Candidatus Competibacter denitrificans Run_A_D11</name>
    <dbReference type="NCBI Taxonomy" id="1400863"/>
    <lineage>
        <taxon>Bacteria</taxon>
        <taxon>Pseudomonadati</taxon>
        <taxon>Pseudomonadota</taxon>
        <taxon>Gammaproteobacteria</taxon>
        <taxon>Candidatus Competibacteraceae</taxon>
        <taxon>Candidatus Competibacter</taxon>
    </lineage>
</organism>
<proteinExistence type="predicted"/>
<dbReference type="EMBL" id="CBTJ020000032">
    <property type="protein sequence ID" value="CDI02205.1"/>
    <property type="molecule type" value="Genomic_DNA"/>
</dbReference>
<evidence type="ECO:0000313" key="2">
    <source>
        <dbReference type="Proteomes" id="UP000035760"/>
    </source>
</evidence>
<protein>
    <submittedName>
        <fullName evidence="1">Uncharacterized protein</fullName>
    </submittedName>
</protein>
<reference evidence="1" key="1">
    <citation type="submission" date="2013-07" db="EMBL/GenBank/DDBJ databases">
        <authorList>
            <person name="McIlroy S."/>
        </authorList>
    </citation>
    <scope>NUCLEOTIDE SEQUENCE [LARGE SCALE GENOMIC DNA]</scope>
    <source>
        <strain evidence="1">Run_A_D11</strain>
    </source>
</reference>
<dbReference type="Proteomes" id="UP000035760">
    <property type="component" value="Unassembled WGS sequence"/>
</dbReference>
<accession>W6M8Z4</accession>
<dbReference type="AlphaFoldDB" id="W6M8Z4"/>
<comment type="caution">
    <text evidence="1">The sequence shown here is derived from an EMBL/GenBank/DDBJ whole genome shotgun (WGS) entry which is preliminary data.</text>
</comment>
<name>W6M8Z4_9GAMM</name>
<keyword evidence="2" id="KW-1185">Reference proteome</keyword>